<evidence type="ECO:0000256" key="5">
    <source>
        <dbReference type="ARBA" id="ARBA00023242"/>
    </source>
</evidence>
<feature type="compositionally biased region" description="Low complexity" evidence="8">
    <location>
        <begin position="1985"/>
        <end position="2002"/>
    </location>
</feature>
<feature type="compositionally biased region" description="Low complexity" evidence="8">
    <location>
        <begin position="478"/>
        <end position="500"/>
    </location>
</feature>
<feature type="compositionally biased region" description="Polar residues" evidence="8">
    <location>
        <begin position="353"/>
        <end position="363"/>
    </location>
</feature>
<evidence type="ECO:0000256" key="6">
    <source>
        <dbReference type="ARBA" id="ARBA00023306"/>
    </source>
</evidence>
<evidence type="ECO:0000256" key="3">
    <source>
        <dbReference type="ARBA" id="ARBA00022776"/>
    </source>
</evidence>
<feature type="compositionally biased region" description="Basic and acidic residues" evidence="8">
    <location>
        <begin position="1927"/>
        <end position="1943"/>
    </location>
</feature>
<reference evidence="10" key="1">
    <citation type="submission" date="2021-05" db="EMBL/GenBank/DDBJ databases">
        <authorList>
            <person name="Alioto T."/>
            <person name="Alioto T."/>
            <person name="Gomez Garrido J."/>
        </authorList>
    </citation>
    <scope>NUCLEOTIDE SEQUENCE</scope>
</reference>
<feature type="compositionally biased region" description="Low complexity" evidence="8">
    <location>
        <begin position="425"/>
        <end position="437"/>
    </location>
</feature>
<dbReference type="Pfam" id="PF06470">
    <property type="entry name" value="SMC_hinge"/>
    <property type="match status" value="1"/>
</dbReference>
<dbReference type="Gene3D" id="3.30.70.1620">
    <property type="match status" value="1"/>
</dbReference>
<sequence>MNLDQNLSPTPLKPSPSAVLKAFEVVNFKSFKGQRYVPIQGKFVCIVGPNGVGKSNLMDAICFGLGCDPSVMRVSKPGDIFCDDKDPGENCVSVSLVFSIRPGMESSTPIITSTPHHSLLPAFNTEDISVVHQEDSHRADDRHRDDLLPITSPDEDLIGPTESRLSPDLAKDQTVRFRSVQDPAVADSPPVKSLQSWIQKQQRKLSKRKQSERVELGEESAVPTIIQPIEQASGKDSSRVEETRKMTKGDQMTHKPSGTKSSKQEQVQLVHRSEPIPASFLSMEMICVDPSYDTDSSQHTGTDESSDVKTSSNGKQPGTDESSDAKTSSNGKHTGIDESIDAKTPSHAKHTGKTSSNSQSTRKVSSEHERSDDTHQCSSDDESSNTRKRGSFERSDSQRTGQGQSDSQTSSDESVDKTIIQKTGPAQASSDSQNSSDNESEKSSPSLKTRSSQSSQEHGKTSPTSQRLQELTLTTHASSDGQNTGSSESSSQSSAEPSVSQLDGQYDSDSSESSSTTTESAKGSTESAKGSTKSSSGQESADNTDTNPEPSDQTLTRELTVTSRDEESRNESTVGEMGQAGSSGSTDQDVEVGHISPSRSRPTIQIPGQGQVGVETGQSVDVGHISPRPTIQIPDQGQVGTETGQPGIQREQFDPPSDSTHSSDFFVSRPRLPTIPSNVNVPVAETTHLSVTEGAQTRSPSNLSGHFMTPSNDRTPSGAESVNDSTSRSVESNLDWIRQDIVFTRNLIMTSPQSFETEFKINNEIVTPEIYQELLRKLGINNQANVFLIFQGRVEELALKKPMEMTLLFETISGSIQYKPEYDRISSQINSLLRQDMKVKTKLKLLRQERLELNRTVLADRAFRQIEDDSDEATLIYYLFKLQTNEQHRNACQSELTDKEKLLAEYKAELTDREDALKSKKKELGAVQRDLAGLEQGIHNVEMSFVEQKCGLIKIQETVDQARRKAACCEQQYRSVEKQNKHDMDSVNQLNNTLRTLKQTHEEKIAELETYERQIFTDTQKLSEYETLKQEATKRAGHFMLQLDSSERERQHLQEELNKLKDRELMNSERKDRLERQIAVSEQRVESIGINLKKCQSELEARQTAKADLESSVLTARSKTEGLTEQLTELNYEISQLKGDKVEQSSGVNRQNILNALQQEFGKDKVFGRICALIQIPDREYALAIWRIILPHQYKIVVDTSDTGMQCIQFLKRKQLGVETFLPLDMARNRRLESRYRTLGARLNLSVKLMIDLIKFDPRIEPAIVWVTNNALVCRKPEEAQFVAYEAEEESYKNAVSLDGTYYNKNGLIYGGNVERLARSYDERKLQLLKQDRDKILDELRTLHRTIHAGSDLPSLQVEIRGLEKRVTLYTEELELEEKRLDQLQSELTSLSSSRPMDQTFRQQTELEMAEVDQRIADIKRSIAKIERQIFESFCADVGVVDIESFEKNQLRNRSDLQNELQKIADHINKVDNLLSYESEKSSNKVEQSKTKWESVLKQVEQLEAKLTAEKAKLNSLRSSLKQKNERKAELGHLLKQVEAELKECRHSVEASRRVTLEFSHIVSSLAAKLSTLKAERHQILLDAKSSRVSLGLKHGSLDIVDAVDSQAGAFDSHSPQYNREIDEIELDYSPLEDRPDLLNIDLEDANEMEAHLETEMIGKQLDKEKCRPKRRFEREKLSAVVEKIEEGTKEEKKIMKRTRELQKKFNEVRKQREAKFCHLYSYVSGHIDGTYKMLTQTIGCAYLDIRGDSVDPYLSGIEFSCIPHGRSFVTVDQLSGGERTMAALALVFTIWKYNPAPFILVDEIDAALDVPSMRNIVDFIYYTPGLRVIAVTLNKIFYSQADTLFGLTTKDPPNPVPQNTCLFTLNVSNKARTGEVLLSESGTPRSDRSYGTPRSERSLQRFTPEGQRSPHESPHSQQLTTPQSSRTRDSHFVTPQESRKSQLETPKNQRFQFSTPQSRRSLQLGTPDSQRGQAATASASPGITSTPTSQSSQSPATTPTSHLGVPQEKDVPKKLGPKVLSQFQAILADIAAEAQDNSSDSDNSLAEFLRGPDALLEQLTADRATASEEERRPSEDTMSDEMTAERAPSEDIRDEIPAGPREASPLENISGEDEIPAGPRGAASPLEDISGDMTPGRGSTSKDVLHEDIGARGARQTVGAVSTSVTRDTSKARSKALARGTCETRSMTPPILAQISAVSRGTVESPPCPSYSVTVEAVIEAPEPSSSSRSTLPGSSPLKRKRQTTPPATMDYDEICEAPLPVETRRQRAQRKQEEDYCLVYDAQGQPVLDAEGFPMLQEESGRPKQTRQGRFTRGGK</sequence>
<dbReference type="Pfam" id="PF02463">
    <property type="entry name" value="SMC_N"/>
    <property type="match status" value="2"/>
</dbReference>
<keyword evidence="5" id="KW-0539">Nucleus</keyword>
<feature type="compositionally biased region" description="Polar residues" evidence="8">
    <location>
        <begin position="254"/>
        <end position="267"/>
    </location>
</feature>
<feature type="compositionally biased region" description="Low complexity" evidence="8">
    <location>
        <begin position="511"/>
        <end position="527"/>
    </location>
</feature>
<dbReference type="GO" id="GO:0005634">
    <property type="term" value="C:nucleus"/>
    <property type="evidence" value="ECO:0007669"/>
    <property type="project" value="UniProtKB-SubCell"/>
</dbReference>
<feature type="region of interest" description="Disordered" evidence="8">
    <location>
        <begin position="2291"/>
        <end position="2318"/>
    </location>
</feature>
<feature type="region of interest" description="Disordered" evidence="8">
    <location>
        <begin position="132"/>
        <end position="170"/>
    </location>
</feature>
<feature type="compositionally biased region" description="Low complexity" evidence="8">
    <location>
        <begin position="2223"/>
        <end position="2238"/>
    </location>
</feature>
<keyword evidence="3" id="KW-0498">Mitosis</keyword>
<dbReference type="SMART" id="SM00968">
    <property type="entry name" value="SMC_hinge"/>
    <property type="match status" value="1"/>
</dbReference>
<dbReference type="InterPro" id="IPR010935">
    <property type="entry name" value="SMC_hinge"/>
</dbReference>
<feature type="coiled-coil region" evidence="7">
    <location>
        <begin position="1486"/>
        <end position="1555"/>
    </location>
</feature>
<keyword evidence="4 7" id="KW-0175">Coiled coil</keyword>
<feature type="compositionally biased region" description="Polar residues" evidence="8">
    <location>
        <begin position="528"/>
        <end position="562"/>
    </location>
</feature>
<dbReference type="SUPFAM" id="SSF52540">
    <property type="entry name" value="P-loop containing nucleoside triphosphate hydrolases"/>
    <property type="match status" value="1"/>
</dbReference>
<dbReference type="Gene3D" id="1.20.1060.20">
    <property type="match status" value="1"/>
</dbReference>
<keyword evidence="2" id="KW-0132">Cell division</keyword>
<evidence type="ECO:0000256" key="4">
    <source>
        <dbReference type="ARBA" id="ARBA00023054"/>
    </source>
</evidence>
<feature type="coiled-coil region" evidence="7">
    <location>
        <begin position="1326"/>
        <end position="1429"/>
    </location>
</feature>
<dbReference type="GO" id="GO:0051301">
    <property type="term" value="P:cell division"/>
    <property type="evidence" value="ECO:0007669"/>
    <property type="project" value="UniProtKB-KW"/>
</dbReference>
<evidence type="ECO:0000256" key="1">
    <source>
        <dbReference type="ARBA" id="ARBA00004123"/>
    </source>
</evidence>
<evidence type="ECO:0000256" key="7">
    <source>
        <dbReference type="SAM" id="Coils"/>
    </source>
</evidence>
<protein>
    <submittedName>
        <fullName evidence="10">Structural maintenance of chromosomes protein 1A</fullName>
    </submittedName>
</protein>
<accession>A0A8D9F8M3</accession>
<feature type="compositionally biased region" description="Low complexity" evidence="8">
    <location>
        <begin position="398"/>
        <end position="411"/>
    </location>
</feature>
<evidence type="ECO:0000259" key="9">
    <source>
        <dbReference type="SMART" id="SM00968"/>
    </source>
</evidence>
<feature type="compositionally biased region" description="Polar residues" evidence="8">
    <location>
        <begin position="1944"/>
        <end position="1984"/>
    </location>
</feature>
<feature type="compositionally biased region" description="Polar residues" evidence="8">
    <location>
        <begin position="308"/>
        <end position="332"/>
    </location>
</feature>
<dbReference type="PANTHER" id="PTHR18937">
    <property type="entry name" value="STRUCTURAL MAINTENANCE OF CHROMOSOMES SMC FAMILY MEMBER"/>
    <property type="match status" value="1"/>
</dbReference>
<feature type="compositionally biased region" description="Polar residues" evidence="8">
    <location>
        <begin position="633"/>
        <end position="646"/>
    </location>
</feature>
<feature type="domain" description="SMC hinge" evidence="9">
    <location>
        <begin position="1164"/>
        <end position="1284"/>
    </location>
</feature>
<feature type="region of interest" description="Disordered" evidence="8">
    <location>
        <begin position="1876"/>
        <end position="2014"/>
    </location>
</feature>
<comment type="subcellular location">
    <subcellularLocation>
        <location evidence="1">Nucleus</location>
    </subcellularLocation>
</comment>
<feature type="coiled-coil region" evidence="7">
    <location>
        <begin position="889"/>
        <end position="923"/>
    </location>
</feature>
<dbReference type="GO" id="GO:0007062">
    <property type="term" value="P:sister chromatid cohesion"/>
    <property type="evidence" value="ECO:0007669"/>
    <property type="project" value="TreeGrafter"/>
</dbReference>
<feature type="region of interest" description="Disordered" evidence="8">
    <location>
        <begin position="691"/>
        <end position="729"/>
    </location>
</feature>
<feature type="compositionally biased region" description="Basic and acidic residues" evidence="8">
    <location>
        <begin position="132"/>
        <end position="147"/>
    </location>
</feature>
<feature type="coiled-coil region" evidence="7">
    <location>
        <begin position="952"/>
        <end position="1014"/>
    </location>
</feature>
<evidence type="ECO:0000256" key="2">
    <source>
        <dbReference type="ARBA" id="ARBA00022618"/>
    </source>
</evidence>
<dbReference type="InterPro" id="IPR003395">
    <property type="entry name" value="RecF/RecN/SMC_N"/>
</dbReference>
<feature type="compositionally biased region" description="Basic and acidic residues" evidence="8">
    <location>
        <begin position="2084"/>
        <end position="2097"/>
    </location>
</feature>
<proteinExistence type="predicted"/>
<dbReference type="GO" id="GO:0005524">
    <property type="term" value="F:ATP binding"/>
    <property type="evidence" value="ECO:0007669"/>
    <property type="project" value="InterPro"/>
</dbReference>
<feature type="region of interest" description="Disordered" evidence="8">
    <location>
        <begin position="2059"/>
        <end position="2186"/>
    </location>
</feature>
<feature type="region of interest" description="Disordered" evidence="8">
    <location>
        <begin position="202"/>
        <end position="276"/>
    </location>
</feature>
<feature type="compositionally biased region" description="Polar residues" evidence="8">
    <location>
        <begin position="597"/>
        <end position="608"/>
    </location>
</feature>
<feature type="region of interest" description="Disordered" evidence="8">
    <location>
        <begin position="290"/>
        <end position="610"/>
    </location>
</feature>
<dbReference type="GO" id="GO:0008278">
    <property type="term" value="C:cohesin complex"/>
    <property type="evidence" value="ECO:0007669"/>
    <property type="project" value="TreeGrafter"/>
</dbReference>
<dbReference type="Gene3D" id="3.40.50.300">
    <property type="entry name" value="P-loop containing nucleotide triphosphate hydrolases"/>
    <property type="match status" value="3"/>
</dbReference>
<organism evidence="10">
    <name type="scientific">Cacopsylla melanoneura</name>
    <dbReference type="NCBI Taxonomy" id="428564"/>
    <lineage>
        <taxon>Eukaryota</taxon>
        <taxon>Metazoa</taxon>
        <taxon>Ecdysozoa</taxon>
        <taxon>Arthropoda</taxon>
        <taxon>Hexapoda</taxon>
        <taxon>Insecta</taxon>
        <taxon>Pterygota</taxon>
        <taxon>Neoptera</taxon>
        <taxon>Paraneoptera</taxon>
        <taxon>Hemiptera</taxon>
        <taxon>Sternorrhyncha</taxon>
        <taxon>Psylloidea</taxon>
        <taxon>Psyllidae</taxon>
        <taxon>Psyllinae</taxon>
        <taxon>Cacopsylla</taxon>
    </lineage>
</organism>
<evidence type="ECO:0000256" key="8">
    <source>
        <dbReference type="SAM" id="MobiDB-lite"/>
    </source>
</evidence>
<feature type="region of interest" description="Disordered" evidence="8">
    <location>
        <begin position="2221"/>
        <end position="2275"/>
    </location>
</feature>
<dbReference type="InterPro" id="IPR027417">
    <property type="entry name" value="P-loop_NTPase"/>
</dbReference>
<keyword evidence="6" id="KW-0131">Cell cycle</keyword>
<feature type="compositionally biased region" description="Polar residues" evidence="8">
    <location>
        <begin position="1916"/>
        <end position="1926"/>
    </location>
</feature>
<dbReference type="PANTHER" id="PTHR18937:SF12">
    <property type="entry name" value="STRUCTURAL MAINTENANCE OF CHROMOSOMES PROTEIN"/>
    <property type="match status" value="1"/>
</dbReference>
<evidence type="ECO:0000313" key="10">
    <source>
        <dbReference type="EMBL" id="CAG6779325.1"/>
    </source>
</evidence>
<feature type="compositionally biased region" description="Polar residues" evidence="8">
    <location>
        <begin position="447"/>
        <end position="477"/>
    </location>
</feature>
<feature type="compositionally biased region" description="Basic and acidic residues" evidence="8">
    <location>
        <begin position="364"/>
        <end position="375"/>
    </location>
</feature>
<dbReference type="SUPFAM" id="SSF75553">
    <property type="entry name" value="Smc hinge domain"/>
    <property type="match status" value="1"/>
</dbReference>
<dbReference type="EMBL" id="HBUF01613601">
    <property type="protein sequence ID" value="CAG6779325.1"/>
    <property type="molecule type" value="Transcribed_RNA"/>
</dbReference>
<feature type="compositionally biased region" description="Basic and acidic residues" evidence="8">
    <location>
        <begin position="2066"/>
        <end position="2076"/>
    </location>
</feature>
<dbReference type="InterPro" id="IPR036277">
    <property type="entry name" value="SMC_hinge_sf"/>
</dbReference>
<feature type="compositionally biased region" description="Basic and acidic residues" evidence="8">
    <location>
        <begin position="2264"/>
        <end position="2275"/>
    </location>
</feature>
<name>A0A8D9F8M3_9HEMI</name>
<feature type="compositionally biased region" description="Basic and acidic residues" evidence="8">
    <location>
        <begin position="236"/>
        <end position="253"/>
    </location>
</feature>
<feature type="region of interest" description="Disordered" evidence="8">
    <location>
        <begin position="623"/>
        <end position="668"/>
    </location>
</feature>
<dbReference type="GO" id="GO:0003677">
    <property type="term" value="F:DNA binding"/>
    <property type="evidence" value="ECO:0007669"/>
    <property type="project" value="TreeGrafter"/>
</dbReference>